<feature type="domain" description="Palmitoyltransferase DHHC" evidence="12">
    <location>
        <begin position="124"/>
        <end position="257"/>
    </location>
</feature>
<organism evidence="13 15">
    <name type="scientific">Yarrowia lipolytica</name>
    <name type="common">Candida lipolytica</name>
    <dbReference type="NCBI Taxonomy" id="4952"/>
    <lineage>
        <taxon>Eukaryota</taxon>
        <taxon>Fungi</taxon>
        <taxon>Dikarya</taxon>
        <taxon>Ascomycota</taxon>
        <taxon>Saccharomycotina</taxon>
        <taxon>Dipodascomycetes</taxon>
        <taxon>Dipodascales</taxon>
        <taxon>Dipodascales incertae sedis</taxon>
        <taxon>Yarrowia</taxon>
    </lineage>
</organism>
<evidence type="ECO:0000313" key="15">
    <source>
        <dbReference type="Proteomes" id="UP000182444"/>
    </source>
</evidence>
<feature type="transmembrane region" description="Helical" evidence="10">
    <location>
        <begin position="21"/>
        <end position="41"/>
    </location>
</feature>
<dbReference type="OrthoDB" id="302728at2759"/>
<dbReference type="InterPro" id="IPR039859">
    <property type="entry name" value="PFA4/ZDH16/20/ERF2-like"/>
</dbReference>
<dbReference type="GO" id="GO:0019706">
    <property type="term" value="F:protein-cysteine S-palmitoyltransferase activity"/>
    <property type="evidence" value="ECO:0007669"/>
    <property type="project" value="UniProtKB-EC"/>
</dbReference>
<name>A0A1D8NJM0_YARLL</name>
<dbReference type="Proteomes" id="UP000256601">
    <property type="component" value="Unassembled WGS sequence"/>
</dbReference>
<dbReference type="EMBL" id="KZ857337">
    <property type="protein sequence ID" value="RDW25545.1"/>
    <property type="molecule type" value="Genomic_DNA"/>
</dbReference>
<dbReference type="Proteomes" id="UP000182444">
    <property type="component" value="Chromosome 1E"/>
</dbReference>
<evidence type="ECO:0000256" key="5">
    <source>
        <dbReference type="ARBA" id="ARBA00023136"/>
    </source>
</evidence>
<proteinExistence type="inferred from homology"/>
<evidence type="ECO:0000313" key="16">
    <source>
        <dbReference type="Proteomes" id="UP000256601"/>
    </source>
</evidence>
<evidence type="ECO:0000313" key="14">
    <source>
        <dbReference type="EMBL" id="RDW25545.1"/>
    </source>
</evidence>
<evidence type="ECO:0000256" key="9">
    <source>
        <dbReference type="ARBA" id="ARBA00048048"/>
    </source>
</evidence>
<evidence type="ECO:0000256" key="4">
    <source>
        <dbReference type="ARBA" id="ARBA00022989"/>
    </source>
</evidence>
<evidence type="ECO:0000256" key="3">
    <source>
        <dbReference type="ARBA" id="ARBA00022692"/>
    </source>
</evidence>
<keyword evidence="5 10" id="KW-0472">Membrane</keyword>
<keyword evidence="8 10" id="KW-0012">Acyltransferase</keyword>
<gene>
    <name evidence="14" type="ORF">B0I71DRAFT_132456</name>
    <name evidence="13" type="ORF">YALI1_E27273g</name>
</gene>
<accession>A0A1D8NJM0</accession>
<dbReference type="GO" id="GO:0016020">
    <property type="term" value="C:membrane"/>
    <property type="evidence" value="ECO:0007669"/>
    <property type="project" value="UniProtKB-SubCell"/>
</dbReference>
<dbReference type="KEGG" id="yli:2912928"/>
<dbReference type="SMR" id="A0A1D8NJM0"/>
<dbReference type="PANTHER" id="PTHR12246">
    <property type="entry name" value="PALMITOYLTRANSFERASE ZDHHC16"/>
    <property type="match status" value="1"/>
</dbReference>
<dbReference type="VEuPathDB" id="FungiDB:YALI1_E27273g"/>
<evidence type="ECO:0000256" key="7">
    <source>
        <dbReference type="ARBA" id="ARBA00023288"/>
    </source>
</evidence>
<feature type="region of interest" description="Disordered" evidence="11">
    <location>
        <begin position="351"/>
        <end position="401"/>
    </location>
</feature>
<evidence type="ECO:0000313" key="13">
    <source>
        <dbReference type="EMBL" id="AOW05827.1"/>
    </source>
</evidence>
<feature type="transmembrane region" description="Helical" evidence="10">
    <location>
        <begin position="214"/>
        <end position="247"/>
    </location>
</feature>
<comment type="catalytic activity">
    <reaction evidence="9 10">
        <text>L-cysteinyl-[protein] + hexadecanoyl-CoA = S-hexadecanoyl-L-cysteinyl-[protein] + CoA</text>
        <dbReference type="Rhea" id="RHEA:36683"/>
        <dbReference type="Rhea" id="RHEA-COMP:10131"/>
        <dbReference type="Rhea" id="RHEA-COMP:11032"/>
        <dbReference type="ChEBI" id="CHEBI:29950"/>
        <dbReference type="ChEBI" id="CHEBI:57287"/>
        <dbReference type="ChEBI" id="CHEBI:57379"/>
        <dbReference type="ChEBI" id="CHEBI:74151"/>
        <dbReference type="EC" id="2.3.1.225"/>
    </reaction>
</comment>
<protein>
    <recommendedName>
        <fullName evidence="10">Palmitoyltransferase</fullName>
        <ecNumber evidence="10">2.3.1.225</ecNumber>
    </recommendedName>
</protein>
<keyword evidence="6" id="KW-0564">Palmitate</keyword>
<evidence type="ECO:0000256" key="11">
    <source>
        <dbReference type="SAM" id="MobiDB-lite"/>
    </source>
</evidence>
<comment type="similarity">
    <text evidence="10">Belongs to the DHHC palmitoyltransferase family.</text>
</comment>
<evidence type="ECO:0000256" key="6">
    <source>
        <dbReference type="ARBA" id="ARBA00023139"/>
    </source>
</evidence>
<evidence type="ECO:0000259" key="12">
    <source>
        <dbReference type="Pfam" id="PF01529"/>
    </source>
</evidence>
<sequence length="401" mass="45892">MQCRKCCFACEKWCFIGAKAFLPLVVNFLIIWACWVHAWLVCWEPQLFESDTTFWRVYGVAGVAIGIMCNVLYLKVCKVGPGSPTDIDNFSVPLVEYQNACSAEGQHLTPPREMANSVCAKENGGLRFCTKCIGWKPDRSHHCSNYKRCVLKFDHYCPWFATAIGFHNHKYFVLFLWYVTILCFFCLGSTGFVFYNHILEIGAMRGPDGNTDYVGAISVNVMILMVLALVFAIAVGTFATFSLYLVFNNQSTVEFLESTQYRSAVPTAAYRYTFAPTSKTVGNVFDVGWKRNFQLVMGDKWWMWLLPIQPSEAARGNGTQFPLNKQVLQKIREAAAKEVQIRDQNQAYIKQQRQQQQKRTQYDLPQHLQPPPQEHYEYDDEAQDSGDDIPLINMVNKNNTK</sequence>
<dbReference type="PROSITE" id="PS50216">
    <property type="entry name" value="DHHC"/>
    <property type="match status" value="1"/>
</dbReference>
<comment type="subcellular location">
    <subcellularLocation>
        <location evidence="1">Membrane</location>
        <topology evidence="1">Multi-pass membrane protein</topology>
    </subcellularLocation>
</comment>
<dbReference type="RefSeq" id="XP_504297.1">
    <property type="nucleotide sequence ID" value="XM_504297.1"/>
</dbReference>
<feature type="transmembrane region" description="Helical" evidence="10">
    <location>
        <begin position="53"/>
        <end position="74"/>
    </location>
</feature>
<comment type="domain">
    <text evidence="10">The DHHC domain is required for palmitoyltransferase activity.</text>
</comment>
<keyword evidence="2 10" id="KW-0808">Transferase</keyword>
<evidence type="ECO:0000256" key="8">
    <source>
        <dbReference type="ARBA" id="ARBA00023315"/>
    </source>
</evidence>
<reference evidence="13 15" key="1">
    <citation type="journal article" date="2016" name="PLoS ONE">
        <title>Sequence Assembly of Yarrowia lipolytica Strain W29/CLIB89 Shows Transposable Element Diversity.</title>
        <authorList>
            <person name="Magnan C."/>
            <person name="Yu J."/>
            <person name="Chang I."/>
            <person name="Jahn E."/>
            <person name="Kanomata Y."/>
            <person name="Wu J."/>
            <person name="Zeller M."/>
            <person name="Oakes M."/>
            <person name="Baldi P."/>
            <person name="Sandmeyer S."/>
        </authorList>
    </citation>
    <scope>NUCLEOTIDE SEQUENCE [LARGE SCALE GENOMIC DNA]</scope>
    <source>
        <strain evidence="13">CLIB89</strain>
        <strain evidence="15">CLIB89(W29)</strain>
    </source>
</reference>
<keyword evidence="4 10" id="KW-1133">Transmembrane helix</keyword>
<dbReference type="Pfam" id="PF01529">
    <property type="entry name" value="DHHC"/>
    <property type="match status" value="1"/>
</dbReference>
<dbReference type="eggNOG" id="KOG1315">
    <property type="taxonomic scope" value="Eukaryota"/>
</dbReference>
<dbReference type="AlphaFoldDB" id="A0A1D8NJM0"/>
<keyword evidence="3 10" id="KW-0812">Transmembrane</keyword>
<evidence type="ECO:0000256" key="1">
    <source>
        <dbReference type="ARBA" id="ARBA00004141"/>
    </source>
</evidence>
<dbReference type="EC" id="2.3.1.225" evidence="10"/>
<dbReference type="EMBL" id="CP017557">
    <property type="protein sequence ID" value="AOW05827.1"/>
    <property type="molecule type" value="Genomic_DNA"/>
</dbReference>
<feature type="compositionally biased region" description="Acidic residues" evidence="11">
    <location>
        <begin position="377"/>
        <end position="387"/>
    </location>
</feature>
<dbReference type="InterPro" id="IPR001594">
    <property type="entry name" value="Palmitoyltrfase_DHHC"/>
</dbReference>
<keyword evidence="7" id="KW-0449">Lipoprotein</keyword>
<dbReference type="GeneID" id="2912928"/>
<dbReference type="VEuPathDB" id="FungiDB:YALI0_E23177g"/>
<reference evidence="14 16" key="2">
    <citation type="submission" date="2018-07" db="EMBL/GenBank/DDBJ databases">
        <title>Draft Genome Assemblies for Five Robust Yarrowia lipolytica Strains Exhibiting High Lipid Production and Pentose Sugar Utilization and Sugar Alcohol Secretion from Undetoxified Lignocellulosic Biomass Hydrolysates.</title>
        <authorList>
            <consortium name="DOE Joint Genome Institute"/>
            <person name="Walker C."/>
            <person name="Ryu S."/>
            <person name="Na H."/>
            <person name="Zane M."/>
            <person name="LaButti K."/>
            <person name="Lipzen A."/>
            <person name="Haridas S."/>
            <person name="Barry K."/>
            <person name="Grigoriev I.V."/>
            <person name="Quarterman J."/>
            <person name="Slininger P."/>
            <person name="Dien B."/>
            <person name="Trinh C.T."/>
        </authorList>
    </citation>
    <scope>NUCLEOTIDE SEQUENCE [LARGE SCALE GENOMIC DNA]</scope>
    <source>
        <strain evidence="14 16">YB392</strain>
    </source>
</reference>
<feature type="compositionally biased region" description="Low complexity" evidence="11">
    <location>
        <begin position="351"/>
        <end position="367"/>
    </location>
</feature>
<feature type="transmembrane region" description="Helical" evidence="10">
    <location>
        <begin position="171"/>
        <end position="194"/>
    </location>
</feature>
<evidence type="ECO:0000256" key="10">
    <source>
        <dbReference type="RuleBase" id="RU079119"/>
    </source>
</evidence>
<evidence type="ECO:0000256" key="2">
    <source>
        <dbReference type="ARBA" id="ARBA00022679"/>
    </source>
</evidence>